<feature type="compositionally biased region" description="Basic and acidic residues" evidence="1">
    <location>
        <begin position="44"/>
        <end position="55"/>
    </location>
</feature>
<dbReference type="STRING" id="4537.A0A0E0KEU6"/>
<reference evidence="2" key="2">
    <citation type="submission" date="2018-05" db="EMBL/GenBank/DDBJ databases">
        <title>OpunRS2 (Oryza punctata Reference Sequence Version 2).</title>
        <authorList>
            <person name="Zhang J."/>
            <person name="Kudrna D."/>
            <person name="Lee S."/>
            <person name="Talag J."/>
            <person name="Welchert J."/>
            <person name="Wing R.A."/>
        </authorList>
    </citation>
    <scope>NUCLEOTIDE SEQUENCE [LARGE SCALE GENOMIC DNA]</scope>
</reference>
<dbReference type="Proteomes" id="UP000026962">
    <property type="component" value="Chromosome 3"/>
</dbReference>
<dbReference type="AlphaFoldDB" id="A0A0E0KEU6"/>
<sequence length="127" mass="13860">MAEVETEVAAVSSHRVDSCFYDGGAEVAVFFSPKSGMGNKSKAKKGELGKLDSGGKRVAQRGKKRDLGDDHADNTEQPPPKRSKTKQESSRASTMKIIKLYAHITDETKVDDEDEAEDTDEAVEIDE</sequence>
<dbReference type="HOGENOM" id="CLU_1974128_0_0_1"/>
<organism evidence="2">
    <name type="scientific">Oryza punctata</name>
    <name type="common">Red rice</name>
    <dbReference type="NCBI Taxonomy" id="4537"/>
    <lineage>
        <taxon>Eukaryota</taxon>
        <taxon>Viridiplantae</taxon>
        <taxon>Streptophyta</taxon>
        <taxon>Embryophyta</taxon>
        <taxon>Tracheophyta</taxon>
        <taxon>Spermatophyta</taxon>
        <taxon>Magnoliopsida</taxon>
        <taxon>Liliopsida</taxon>
        <taxon>Poales</taxon>
        <taxon>Poaceae</taxon>
        <taxon>BOP clade</taxon>
        <taxon>Oryzoideae</taxon>
        <taxon>Oryzeae</taxon>
        <taxon>Oryzinae</taxon>
        <taxon>Oryza</taxon>
    </lineage>
</organism>
<evidence type="ECO:0000313" key="3">
    <source>
        <dbReference type="Proteomes" id="UP000026962"/>
    </source>
</evidence>
<accession>A0A0E0KEU6</accession>
<proteinExistence type="predicted"/>
<reference evidence="2" key="1">
    <citation type="submission" date="2015-04" db="UniProtKB">
        <authorList>
            <consortium name="EnsemblPlants"/>
        </authorList>
    </citation>
    <scope>IDENTIFICATION</scope>
</reference>
<feature type="compositionally biased region" description="Basic and acidic residues" evidence="1">
    <location>
        <begin position="65"/>
        <end position="74"/>
    </location>
</feature>
<name>A0A0E0KEU6_ORYPU</name>
<feature type="compositionally biased region" description="Acidic residues" evidence="1">
    <location>
        <begin position="109"/>
        <end position="127"/>
    </location>
</feature>
<keyword evidence="3" id="KW-1185">Reference proteome</keyword>
<dbReference type="Gramene" id="OPUNC03G19600.1">
    <property type="protein sequence ID" value="OPUNC03G19600.1"/>
    <property type="gene ID" value="OPUNC03G19600"/>
</dbReference>
<evidence type="ECO:0000313" key="2">
    <source>
        <dbReference type="EnsemblPlants" id="OPUNC03G19600.1"/>
    </source>
</evidence>
<evidence type="ECO:0000256" key="1">
    <source>
        <dbReference type="SAM" id="MobiDB-lite"/>
    </source>
</evidence>
<feature type="region of interest" description="Disordered" evidence="1">
    <location>
        <begin position="31"/>
        <end position="127"/>
    </location>
</feature>
<protein>
    <submittedName>
        <fullName evidence="2">Uncharacterized protein</fullName>
    </submittedName>
</protein>
<dbReference type="EnsemblPlants" id="OPUNC03G19600.1">
    <property type="protein sequence ID" value="OPUNC03G19600.1"/>
    <property type="gene ID" value="OPUNC03G19600"/>
</dbReference>